<evidence type="ECO:0000256" key="1">
    <source>
        <dbReference type="ARBA" id="ARBA00001947"/>
    </source>
</evidence>
<dbReference type="PANTHER" id="PTHR37425">
    <property type="match status" value="1"/>
</dbReference>
<evidence type="ECO:0000256" key="5">
    <source>
        <dbReference type="ARBA" id="ARBA00022729"/>
    </source>
</evidence>
<comment type="similarity">
    <text evidence="10">Belongs to the peptidase M15 family.</text>
</comment>
<dbReference type="PROSITE" id="PS51318">
    <property type="entry name" value="TAT"/>
    <property type="match status" value="1"/>
</dbReference>
<comment type="caution">
    <text evidence="13">The sequence shown here is derived from an EMBL/GenBank/DDBJ whole genome shotgun (WGS) entry which is preliminary data.</text>
</comment>
<evidence type="ECO:0000256" key="9">
    <source>
        <dbReference type="ARBA" id="ARBA00023316"/>
    </source>
</evidence>
<evidence type="ECO:0000313" key="13">
    <source>
        <dbReference type="EMBL" id="OUS41296.1"/>
    </source>
</evidence>
<dbReference type="InterPro" id="IPR010275">
    <property type="entry name" value="MepK"/>
</dbReference>
<dbReference type="PANTHER" id="PTHR37425:SF1">
    <property type="entry name" value="OUTER MEMBRANE PROTEIN"/>
    <property type="match status" value="1"/>
</dbReference>
<protein>
    <recommendedName>
        <fullName evidence="11">Murein endopeptidase K</fullName>
    </recommendedName>
</protein>
<dbReference type="GO" id="GO:0008237">
    <property type="term" value="F:metallopeptidase activity"/>
    <property type="evidence" value="ECO:0007669"/>
    <property type="project" value="UniProtKB-KW"/>
</dbReference>
<name>A0A1Y5HVG2_OLEAN</name>
<dbReference type="Gene3D" id="3.30.1380.10">
    <property type="match status" value="1"/>
</dbReference>
<evidence type="ECO:0000256" key="2">
    <source>
        <dbReference type="ARBA" id="ARBA00004776"/>
    </source>
</evidence>
<dbReference type="GO" id="GO:0046872">
    <property type="term" value="F:metal ion binding"/>
    <property type="evidence" value="ECO:0007669"/>
    <property type="project" value="UniProtKB-KW"/>
</dbReference>
<evidence type="ECO:0000256" key="4">
    <source>
        <dbReference type="ARBA" id="ARBA00022723"/>
    </source>
</evidence>
<reference evidence="14" key="1">
    <citation type="journal article" date="2017" name="Proc. Natl. Acad. Sci. U.S.A.">
        <title>Simulation of Deepwater Horizon oil plume reveals substrate specialization within a complex community of hydrocarbon degraders.</title>
        <authorList>
            <person name="Hu P."/>
            <person name="Dubinsky E.A."/>
            <person name="Probst A.J."/>
            <person name="Wang J."/>
            <person name="Sieber C.M.K."/>
            <person name="Tom L.M."/>
            <person name="Gardinali P."/>
            <person name="Banfield J.F."/>
            <person name="Atlas R.M."/>
            <person name="Andersen G.L."/>
        </authorList>
    </citation>
    <scope>NUCLEOTIDE SEQUENCE [LARGE SCALE GENOMIC DNA]</scope>
</reference>
<keyword evidence="3" id="KW-0645">Protease</keyword>
<organism evidence="13 14">
    <name type="scientific">Oleispira antarctica</name>
    <dbReference type="NCBI Taxonomy" id="188908"/>
    <lineage>
        <taxon>Bacteria</taxon>
        <taxon>Pseudomonadati</taxon>
        <taxon>Pseudomonadota</taxon>
        <taxon>Gammaproteobacteria</taxon>
        <taxon>Oceanospirillales</taxon>
        <taxon>Oceanospirillaceae</taxon>
        <taxon>Oleispira</taxon>
    </lineage>
</organism>
<evidence type="ECO:0000256" key="3">
    <source>
        <dbReference type="ARBA" id="ARBA00022670"/>
    </source>
</evidence>
<comment type="pathway">
    <text evidence="2">Cell wall biogenesis; cell wall polysaccharide biosynthesis.</text>
</comment>
<sequence length="180" mass="19923">MNRRIFLRSAAAVAGTAIAPAAFATSSLSADIDKELHLYNIHTGEFVKTTFQQAGHYDQQGLDELDNLLRDHRSGESTLISRTLLDDVHTLQQMFKPNQAIEIISGYRSPKTNERLRAMGHNVAKRSLHMEGKAIDIRIPGASLRQVRKAALALKSGGVGYYPKSGFIHLDVGRVRQWGS</sequence>
<comment type="cofactor">
    <cofactor evidence="1">
        <name>Zn(2+)</name>
        <dbReference type="ChEBI" id="CHEBI:29105"/>
    </cofactor>
</comment>
<keyword evidence="5 12" id="KW-0732">Signal</keyword>
<feature type="chain" id="PRO_5012802762" description="Murein endopeptidase K" evidence="12">
    <location>
        <begin position="25"/>
        <end position="180"/>
    </location>
</feature>
<dbReference type="Pfam" id="PF05951">
    <property type="entry name" value="Peptidase_M15_2"/>
    <property type="match status" value="1"/>
</dbReference>
<keyword evidence="6" id="KW-0378">Hydrolase</keyword>
<dbReference type="GO" id="GO:0071555">
    <property type="term" value="P:cell wall organization"/>
    <property type="evidence" value="ECO:0007669"/>
    <property type="project" value="UniProtKB-KW"/>
</dbReference>
<proteinExistence type="inferred from homology"/>
<keyword evidence="9" id="KW-0961">Cell wall biogenesis/degradation</keyword>
<evidence type="ECO:0000256" key="10">
    <source>
        <dbReference type="ARBA" id="ARBA00093448"/>
    </source>
</evidence>
<gene>
    <name evidence="13" type="ORF">A9R00_01665</name>
</gene>
<dbReference type="InterPro" id="IPR006311">
    <property type="entry name" value="TAT_signal"/>
</dbReference>
<dbReference type="Proteomes" id="UP000227088">
    <property type="component" value="Unassembled WGS sequence"/>
</dbReference>
<accession>A0A1Y5HVG2</accession>
<dbReference type="GO" id="GO:0006508">
    <property type="term" value="P:proteolysis"/>
    <property type="evidence" value="ECO:0007669"/>
    <property type="project" value="UniProtKB-KW"/>
</dbReference>
<keyword evidence="8" id="KW-0482">Metalloprotease</keyword>
<feature type="signal peptide" evidence="12">
    <location>
        <begin position="1"/>
        <end position="24"/>
    </location>
</feature>
<evidence type="ECO:0000256" key="7">
    <source>
        <dbReference type="ARBA" id="ARBA00022833"/>
    </source>
</evidence>
<dbReference type="SUPFAM" id="SSF55166">
    <property type="entry name" value="Hedgehog/DD-peptidase"/>
    <property type="match status" value="1"/>
</dbReference>
<evidence type="ECO:0000256" key="11">
    <source>
        <dbReference type="ARBA" id="ARBA00093666"/>
    </source>
</evidence>
<dbReference type="EMBL" id="MABE01000096">
    <property type="protein sequence ID" value="OUS41296.1"/>
    <property type="molecule type" value="Genomic_DNA"/>
</dbReference>
<keyword evidence="4" id="KW-0479">Metal-binding</keyword>
<dbReference type="AlphaFoldDB" id="A0A1Y5HVG2"/>
<evidence type="ECO:0000256" key="12">
    <source>
        <dbReference type="SAM" id="SignalP"/>
    </source>
</evidence>
<evidence type="ECO:0000256" key="6">
    <source>
        <dbReference type="ARBA" id="ARBA00022801"/>
    </source>
</evidence>
<dbReference type="InterPro" id="IPR009045">
    <property type="entry name" value="Zn_M74/Hedgehog-like"/>
</dbReference>
<evidence type="ECO:0000313" key="14">
    <source>
        <dbReference type="Proteomes" id="UP000227088"/>
    </source>
</evidence>
<keyword evidence="7" id="KW-0862">Zinc</keyword>
<evidence type="ECO:0000256" key="8">
    <source>
        <dbReference type="ARBA" id="ARBA00023049"/>
    </source>
</evidence>